<reference evidence="6" key="1">
    <citation type="submission" date="2023-07" db="EMBL/GenBank/DDBJ databases">
        <authorList>
            <consortium name="AG Swart"/>
            <person name="Singh M."/>
            <person name="Singh A."/>
            <person name="Seah K."/>
            <person name="Emmerich C."/>
        </authorList>
    </citation>
    <scope>NUCLEOTIDE SEQUENCE</scope>
    <source>
        <strain evidence="6">DP1</strain>
    </source>
</reference>
<feature type="transmembrane region" description="Helical" evidence="5">
    <location>
        <begin position="85"/>
        <end position="108"/>
    </location>
</feature>
<feature type="transmembrane region" description="Helical" evidence="5">
    <location>
        <begin position="274"/>
        <end position="294"/>
    </location>
</feature>
<feature type="transmembrane region" description="Helical" evidence="5">
    <location>
        <begin position="48"/>
        <end position="65"/>
    </location>
</feature>
<gene>
    <name evidence="6" type="ORF">ECRASSUSDP1_LOCUS9161</name>
</gene>
<keyword evidence="3 5" id="KW-1133">Transmembrane helix</keyword>
<evidence type="ECO:0000256" key="2">
    <source>
        <dbReference type="ARBA" id="ARBA00022692"/>
    </source>
</evidence>
<protein>
    <submittedName>
        <fullName evidence="6">Uncharacterized protein</fullName>
    </submittedName>
</protein>
<comment type="subcellular location">
    <subcellularLocation>
        <location evidence="1">Membrane</location>
        <topology evidence="1">Multi-pass membrane protein</topology>
    </subcellularLocation>
</comment>
<evidence type="ECO:0000256" key="3">
    <source>
        <dbReference type="ARBA" id="ARBA00022989"/>
    </source>
</evidence>
<dbReference type="AlphaFoldDB" id="A0AAD1XDL5"/>
<dbReference type="PANTHER" id="PTHR12570:SF9">
    <property type="entry name" value="MAGNESIUM TRANSPORTER NIPA8-RELATED"/>
    <property type="match status" value="1"/>
</dbReference>
<evidence type="ECO:0000256" key="1">
    <source>
        <dbReference type="ARBA" id="ARBA00004141"/>
    </source>
</evidence>
<feature type="transmembrane region" description="Helical" evidence="5">
    <location>
        <begin position="20"/>
        <end position="39"/>
    </location>
</feature>
<proteinExistence type="predicted"/>
<dbReference type="GO" id="GO:0016020">
    <property type="term" value="C:membrane"/>
    <property type="evidence" value="ECO:0007669"/>
    <property type="project" value="UniProtKB-SubCell"/>
</dbReference>
<keyword evidence="7" id="KW-1185">Reference proteome</keyword>
<dbReference type="PANTHER" id="PTHR12570">
    <property type="match status" value="1"/>
</dbReference>
<keyword evidence="2 5" id="KW-0812">Transmembrane</keyword>
<dbReference type="Proteomes" id="UP001295684">
    <property type="component" value="Unassembled WGS sequence"/>
</dbReference>
<sequence length="320" mass="36021">MLGGTPLNIWALTMADQTLLSALAPFSIIFTLVLGRFMLKEEILLKHYISCFFMSVGSILALIFASKHSETLKIQEIQSRILSTISIITTTTNIILLTLLLLLSFKIIRDIKVASKSFTDTQMNQCLLKDNYLQSIQRSDFTRDSETLRVTVEISEFQEETQGQFFCNPHWLKLAVFAFPWFSGFMSGMTSLFAKCTIMTFSHLKDNSSSALTFIIPILLLVTAIGEIVSLNLGFKYFDTAIVVPIFKASIVFHNTMCGGLLLQEFFNYNNLNIMMYIVGITICIIGILIMLLGKDSSKPLQKKLKIAGQEVNQTLLEEE</sequence>
<dbReference type="Pfam" id="PF05653">
    <property type="entry name" value="Mg_trans_NIPA"/>
    <property type="match status" value="1"/>
</dbReference>
<name>A0AAD1XDL5_EUPCR</name>
<dbReference type="InterPro" id="IPR008521">
    <property type="entry name" value="Mg_trans_NIPA"/>
</dbReference>
<evidence type="ECO:0000256" key="5">
    <source>
        <dbReference type="SAM" id="Phobius"/>
    </source>
</evidence>
<feature type="transmembrane region" description="Helical" evidence="5">
    <location>
        <begin position="174"/>
        <end position="194"/>
    </location>
</feature>
<keyword evidence="4 5" id="KW-0472">Membrane</keyword>
<evidence type="ECO:0000313" key="6">
    <source>
        <dbReference type="EMBL" id="CAI2367873.1"/>
    </source>
</evidence>
<evidence type="ECO:0000313" key="7">
    <source>
        <dbReference type="Proteomes" id="UP001295684"/>
    </source>
</evidence>
<feature type="transmembrane region" description="Helical" evidence="5">
    <location>
        <begin position="214"/>
        <end position="235"/>
    </location>
</feature>
<dbReference type="GO" id="GO:0015095">
    <property type="term" value="F:magnesium ion transmembrane transporter activity"/>
    <property type="evidence" value="ECO:0007669"/>
    <property type="project" value="InterPro"/>
</dbReference>
<comment type="caution">
    <text evidence="6">The sequence shown here is derived from an EMBL/GenBank/DDBJ whole genome shotgun (WGS) entry which is preliminary data.</text>
</comment>
<organism evidence="6 7">
    <name type="scientific">Euplotes crassus</name>
    <dbReference type="NCBI Taxonomy" id="5936"/>
    <lineage>
        <taxon>Eukaryota</taxon>
        <taxon>Sar</taxon>
        <taxon>Alveolata</taxon>
        <taxon>Ciliophora</taxon>
        <taxon>Intramacronucleata</taxon>
        <taxon>Spirotrichea</taxon>
        <taxon>Hypotrichia</taxon>
        <taxon>Euplotida</taxon>
        <taxon>Euplotidae</taxon>
        <taxon>Moneuplotes</taxon>
    </lineage>
</organism>
<dbReference type="EMBL" id="CAMPGE010008996">
    <property type="protein sequence ID" value="CAI2367873.1"/>
    <property type="molecule type" value="Genomic_DNA"/>
</dbReference>
<evidence type="ECO:0000256" key="4">
    <source>
        <dbReference type="ARBA" id="ARBA00023136"/>
    </source>
</evidence>
<accession>A0AAD1XDL5</accession>
<feature type="transmembrane region" description="Helical" evidence="5">
    <location>
        <begin position="242"/>
        <end position="262"/>
    </location>
</feature>